<dbReference type="eggNOG" id="ENOG502RZZE">
    <property type="taxonomic scope" value="Eukaryota"/>
</dbReference>
<evidence type="ECO:0000313" key="6">
    <source>
        <dbReference type="Proteomes" id="UP000026915"/>
    </source>
</evidence>
<reference evidence="5 6" key="1">
    <citation type="journal article" date="2013" name="Genome Biol.">
        <title>The genome sequence of the most widely cultivated cacao type and its use to identify candidate genes regulating pod color.</title>
        <authorList>
            <person name="Motamayor J.C."/>
            <person name="Mockaitis K."/>
            <person name="Schmutz J."/>
            <person name="Haiminen N."/>
            <person name="Iii D.L."/>
            <person name="Cornejo O."/>
            <person name="Findley S.D."/>
            <person name="Zheng P."/>
            <person name="Utro F."/>
            <person name="Royaert S."/>
            <person name="Saski C."/>
            <person name="Jenkins J."/>
            <person name="Podicheti R."/>
            <person name="Zhao M."/>
            <person name="Scheffler B.E."/>
            <person name="Stack J.C."/>
            <person name="Feltus F.A."/>
            <person name="Mustiga G.M."/>
            <person name="Amores F."/>
            <person name="Phillips W."/>
            <person name="Marelli J.P."/>
            <person name="May G.D."/>
            <person name="Shapiro H."/>
            <person name="Ma J."/>
            <person name="Bustamante C.D."/>
            <person name="Schnell R.J."/>
            <person name="Main D."/>
            <person name="Gilbert D."/>
            <person name="Parida L."/>
            <person name="Kuhn D.N."/>
        </authorList>
    </citation>
    <scope>NUCLEOTIDE SEQUENCE [LARGE SCALE GENOMIC DNA]</scope>
    <source>
        <strain evidence="6">cv. Matina 1-6</strain>
    </source>
</reference>
<sequence>MEYKHFGHQHNLRIYQLQPGDHEYRCSGCDSFCSGSAYGCLGCKFFLHEQCGNAGRSLQHPSHPFHHLTLVPYTTHLAGTFACNACGDTGNAFSYCCPLCDVDLHVPCAFLPQIIKHESHLHSLSLTYSLPFPNVSSRFCDICHKLLDCKYWSYNCFACNFAAHALCAAKEMRRETCHGEHVSSSGTTAPQSNEIHLKEDAASGTTQDQPEPAEIQDPTLQAMCELERLKLQMQMTNELAKMMASFNLSSLI</sequence>
<dbReference type="PROSITE" id="PS50081">
    <property type="entry name" value="ZF_DAG_PE_2"/>
    <property type="match status" value="1"/>
</dbReference>
<evidence type="ECO:0000256" key="2">
    <source>
        <dbReference type="ARBA" id="ARBA00022737"/>
    </source>
</evidence>
<keyword evidence="2" id="KW-0677">Repeat</keyword>
<protein>
    <submittedName>
        <fullName evidence="5">Cysteine/Histidine-rich C1 domain family protein, putative</fullName>
    </submittedName>
</protein>
<dbReference type="PANTHER" id="PTHR46288">
    <property type="entry name" value="PHORBOL-ESTER/DAG-TYPE DOMAIN-CONTAINING PROTEIN"/>
    <property type="match status" value="1"/>
</dbReference>
<evidence type="ECO:0000259" key="4">
    <source>
        <dbReference type="PROSITE" id="PS50081"/>
    </source>
</evidence>
<evidence type="ECO:0000313" key="5">
    <source>
        <dbReference type="EMBL" id="EOY09511.1"/>
    </source>
</evidence>
<proteinExistence type="predicted"/>
<keyword evidence="1" id="KW-0479">Metal-binding</keyword>
<dbReference type="Gramene" id="EOY09511">
    <property type="protein sequence ID" value="EOY09511"/>
    <property type="gene ID" value="TCM_024927"/>
</dbReference>
<organism evidence="5 6">
    <name type="scientific">Theobroma cacao</name>
    <name type="common">Cacao</name>
    <name type="synonym">Cocoa</name>
    <dbReference type="NCBI Taxonomy" id="3641"/>
    <lineage>
        <taxon>Eukaryota</taxon>
        <taxon>Viridiplantae</taxon>
        <taxon>Streptophyta</taxon>
        <taxon>Embryophyta</taxon>
        <taxon>Tracheophyta</taxon>
        <taxon>Spermatophyta</taxon>
        <taxon>Magnoliopsida</taxon>
        <taxon>eudicotyledons</taxon>
        <taxon>Gunneridae</taxon>
        <taxon>Pentapetalae</taxon>
        <taxon>rosids</taxon>
        <taxon>malvids</taxon>
        <taxon>Malvales</taxon>
        <taxon>Malvaceae</taxon>
        <taxon>Byttnerioideae</taxon>
        <taxon>Theobroma</taxon>
    </lineage>
</organism>
<dbReference type="AlphaFoldDB" id="A0A061EXI4"/>
<dbReference type="InterPro" id="IPR002219">
    <property type="entry name" value="PKC_DAG/PE"/>
</dbReference>
<keyword evidence="6" id="KW-1185">Reference proteome</keyword>
<dbReference type="EMBL" id="CM001883">
    <property type="protein sequence ID" value="EOY09511.1"/>
    <property type="molecule type" value="Genomic_DNA"/>
</dbReference>
<gene>
    <name evidence="5" type="ORF">TCM_024927</name>
</gene>
<dbReference type="InterPro" id="IPR004146">
    <property type="entry name" value="DC1"/>
</dbReference>
<keyword evidence="3" id="KW-0862">Zinc</keyword>
<dbReference type="HOGENOM" id="CLU_094388_0_0_1"/>
<dbReference type="Proteomes" id="UP000026915">
    <property type="component" value="Chromosome 5"/>
</dbReference>
<feature type="domain" description="Phorbol-ester/DAG-type" evidence="4">
    <location>
        <begin position="116"/>
        <end position="177"/>
    </location>
</feature>
<dbReference type="SUPFAM" id="SSF57889">
    <property type="entry name" value="Cysteine-rich domain"/>
    <property type="match status" value="1"/>
</dbReference>
<accession>A0A061EXI4</accession>
<dbReference type="KEGG" id="tcc:18599120"/>
<dbReference type="GO" id="GO:0046872">
    <property type="term" value="F:metal ion binding"/>
    <property type="evidence" value="ECO:0007669"/>
    <property type="project" value="UniProtKB-KW"/>
</dbReference>
<dbReference type="Pfam" id="PF03107">
    <property type="entry name" value="C1_2"/>
    <property type="match status" value="3"/>
</dbReference>
<dbReference type="InterPro" id="IPR046349">
    <property type="entry name" value="C1-like_sf"/>
</dbReference>
<dbReference type="InParanoid" id="A0A061EXI4"/>
<evidence type="ECO:0000256" key="1">
    <source>
        <dbReference type="ARBA" id="ARBA00022723"/>
    </source>
</evidence>
<dbReference type="Gramene" id="Tc05v2_t014600.1">
    <property type="protein sequence ID" value="Tc05v2_p014600.1"/>
    <property type="gene ID" value="Tc05v2_g014600"/>
</dbReference>
<dbReference type="PANTHER" id="PTHR46288:SF68">
    <property type="entry name" value="DC1 DOMAIN-CONTAINING PROTEIN"/>
    <property type="match status" value="1"/>
</dbReference>
<name>A0A061EXI4_THECC</name>
<dbReference type="OrthoDB" id="1036688at2759"/>
<dbReference type="STRING" id="3641.A0A061EXI4"/>
<dbReference type="OMA" id="YHIHASC"/>
<evidence type="ECO:0000256" key="3">
    <source>
        <dbReference type="ARBA" id="ARBA00022833"/>
    </source>
</evidence>